<dbReference type="InterPro" id="IPR036890">
    <property type="entry name" value="HATPase_C_sf"/>
</dbReference>
<evidence type="ECO:0000256" key="4">
    <source>
        <dbReference type="ARBA" id="ARBA00012438"/>
    </source>
</evidence>
<dbReference type="SUPFAM" id="SSF55781">
    <property type="entry name" value="GAF domain-like"/>
    <property type="match status" value="1"/>
</dbReference>
<dbReference type="GO" id="GO:0005509">
    <property type="term" value="F:calcium ion binding"/>
    <property type="evidence" value="ECO:0007669"/>
    <property type="project" value="UniProtKB-ARBA"/>
</dbReference>
<dbReference type="Pfam" id="PF02518">
    <property type="entry name" value="HATPase_c"/>
    <property type="match status" value="1"/>
</dbReference>
<dbReference type="PANTHER" id="PTHR43711">
    <property type="entry name" value="TWO-COMPONENT HISTIDINE KINASE"/>
    <property type="match status" value="1"/>
</dbReference>
<dbReference type="SUPFAM" id="SSF47384">
    <property type="entry name" value="Homodimeric domain of signal transducing histidine kinase"/>
    <property type="match status" value="1"/>
</dbReference>
<dbReference type="PRINTS" id="PR00344">
    <property type="entry name" value="BCTRLSENSOR"/>
</dbReference>
<feature type="compositionally biased region" description="Pro residues" evidence="10">
    <location>
        <begin position="422"/>
        <end position="431"/>
    </location>
</feature>
<dbReference type="SUPFAM" id="SSF55874">
    <property type="entry name" value="ATPase domain of HSP90 chaperone/DNA topoisomerase II/histidine kinase"/>
    <property type="match status" value="1"/>
</dbReference>
<dbReference type="FunFam" id="1.10.287.130:FF:000001">
    <property type="entry name" value="Two-component sensor histidine kinase"/>
    <property type="match status" value="1"/>
</dbReference>
<evidence type="ECO:0000256" key="2">
    <source>
        <dbReference type="ARBA" id="ARBA00001968"/>
    </source>
</evidence>
<evidence type="ECO:0000256" key="7">
    <source>
        <dbReference type="ARBA" id="ARBA00022777"/>
    </source>
</evidence>
<dbReference type="InterPro" id="IPR003594">
    <property type="entry name" value="HATPase_dom"/>
</dbReference>
<dbReference type="InterPro" id="IPR029016">
    <property type="entry name" value="GAF-like_dom_sf"/>
</dbReference>
<dbReference type="GO" id="GO:0005886">
    <property type="term" value="C:plasma membrane"/>
    <property type="evidence" value="ECO:0007669"/>
    <property type="project" value="UniProtKB-SubCell"/>
</dbReference>
<proteinExistence type="predicted"/>
<dbReference type="Gene3D" id="3.30.565.10">
    <property type="entry name" value="Histidine kinase-like ATPase, C-terminal domain"/>
    <property type="match status" value="1"/>
</dbReference>
<reference evidence="12 13" key="1">
    <citation type="journal article" date="2016" name="Genome Announc.">
        <title>Draft Genome Sequence of Planomonospora sphaerica JCM9374, a Rare Actinomycete.</title>
        <authorList>
            <person name="Dohra H."/>
            <person name="Suzuki T."/>
            <person name="Inoue Y."/>
            <person name="Kodani S."/>
        </authorList>
    </citation>
    <scope>NUCLEOTIDE SEQUENCE [LARGE SCALE GENOMIC DNA]</scope>
    <source>
        <strain evidence="12 13">JCM 9374</strain>
    </source>
</reference>
<accession>A0A161LA64</accession>
<feature type="region of interest" description="Disordered" evidence="10">
    <location>
        <begin position="406"/>
        <end position="431"/>
    </location>
</feature>
<dbReference type="EMBL" id="BDCX01000001">
    <property type="protein sequence ID" value="GAT64594.1"/>
    <property type="molecule type" value="Genomic_DNA"/>
</dbReference>
<evidence type="ECO:0000313" key="13">
    <source>
        <dbReference type="Proteomes" id="UP000077701"/>
    </source>
</evidence>
<dbReference type="Pfam" id="PF00512">
    <property type="entry name" value="HisKA"/>
    <property type="match status" value="1"/>
</dbReference>
<dbReference type="Proteomes" id="UP000077701">
    <property type="component" value="Unassembled WGS sequence"/>
</dbReference>
<evidence type="ECO:0000256" key="6">
    <source>
        <dbReference type="ARBA" id="ARBA00022679"/>
    </source>
</evidence>
<comment type="caution">
    <text evidence="12">The sequence shown here is derived from an EMBL/GenBank/DDBJ whole genome shotgun (WGS) entry which is preliminary data.</text>
</comment>
<keyword evidence="8" id="KW-0902">Two-component regulatory system</keyword>
<dbReference type="CDD" id="cd00075">
    <property type="entry name" value="HATPase"/>
    <property type="match status" value="1"/>
</dbReference>
<feature type="region of interest" description="Disordered" evidence="10">
    <location>
        <begin position="1"/>
        <end position="49"/>
    </location>
</feature>
<keyword evidence="5" id="KW-0597">Phosphoprotein</keyword>
<dbReference type="RefSeq" id="WP_068893983.1">
    <property type="nucleotide sequence ID" value="NZ_BDCX01000001.1"/>
</dbReference>
<keyword evidence="9" id="KW-0472">Membrane</keyword>
<evidence type="ECO:0000256" key="8">
    <source>
        <dbReference type="ARBA" id="ARBA00023012"/>
    </source>
</evidence>
<comment type="cofactor">
    <cofactor evidence="2">
        <name>a divalent metal cation</name>
        <dbReference type="ChEBI" id="CHEBI:60240"/>
    </cofactor>
</comment>
<evidence type="ECO:0000256" key="5">
    <source>
        <dbReference type="ARBA" id="ARBA00022553"/>
    </source>
</evidence>
<dbReference type="SMART" id="SM00388">
    <property type="entry name" value="HisKA"/>
    <property type="match status" value="1"/>
</dbReference>
<dbReference type="Gene3D" id="1.10.287.130">
    <property type="match status" value="1"/>
</dbReference>
<dbReference type="InterPro" id="IPR036097">
    <property type="entry name" value="HisK_dim/P_sf"/>
</dbReference>
<dbReference type="AlphaFoldDB" id="A0A161LA64"/>
<evidence type="ECO:0000256" key="3">
    <source>
        <dbReference type="ARBA" id="ARBA00004236"/>
    </source>
</evidence>
<name>A0A161LA64_9ACTN</name>
<dbReference type="InterPro" id="IPR050736">
    <property type="entry name" value="Sensor_HK_Regulatory"/>
</dbReference>
<keyword evidence="6" id="KW-0808">Transferase</keyword>
<comment type="subcellular location">
    <subcellularLocation>
        <location evidence="3">Cell membrane</location>
    </subcellularLocation>
</comment>
<dbReference type="PROSITE" id="PS50109">
    <property type="entry name" value="HIS_KIN"/>
    <property type="match status" value="1"/>
</dbReference>
<comment type="catalytic activity">
    <reaction evidence="1">
        <text>ATP + protein L-histidine = ADP + protein N-phospho-L-histidine.</text>
        <dbReference type="EC" id="2.7.13.3"/>
    </reaction>
</comment>
<dbReference type="STRING" id="161355.PS9374_00224"/>
<dbReference type="SMART" id="SM00387">
    <property type="entry name" value="HATPase_c"/>
    <property type="match status" value="1"/>
</dbReference>
<gene>
    <name evidence="12" type="ORF">PS9374_00224</name>
</gene>
<dbReference type="PANTHER" id="PTHR43711:SF1">
    <property type="entry name" value="HISTIDINE KINASE 1"/>
    <property type="match status" value="1"/>
</dbReference>
<sequence>MTEARDPGEGAERLRESDRERLGGSRSITDDQGPGGRREGAPPPPPPVLMEPDFSALATSAALACETPIALVSVIGAGDRRLTGCAGAGAEALNEQALSFFPCTIQGRELLEVPDARDDPRFRDDPAVTGEPGVRFYAGVPMIGRSGNVLGVFCVMDRRPRRLSDERHRILRSLAASATSLLKTYRYARQSDQIIHGLQEVQDLKDQFLRTVNHELRTPLTSIRGYLQLVREGGLDEATEHRFLQVIERNSEHILGLIDELLLMSSLNARTAVFTPERVDLVTVVRRAVGDAAAEAESRGHTLRLEAPPSMTAWADARRLQHALDHLLENAIKYTPDGGTIEVTVTADPARRIRIRDTGIGIPPGEVERVFEDFYRTQQAEELTGGTGMGLPLVDKIIQLHGGSVRIDSEPGKGTSVRVTLPVPPSDPSPD</sequence>
<dbReference type="CDD" id="cd00082">
    <property type="entry name" value="HisKA"/>
    <property type="match status" value="1"/>
</dbReference>
<protein>
    <recommendedName>
        <fullName evidence="4">histidine kinase</fullName>
        <ecNumber evidence="4">2.7.13.3</ecNumber>
    </recommendedName>
</protein>
<dbReference type="Gene3D" id="3.30.450.40">
    <property type="match status" value="1"/>
</dbReference>
<dbReference type="GO" id="GO:0000155">
    <property type="term" value="F:phosphorelay sensor kinase activity"/>
    <property type="evidence" value="ECO:0007669"/>
    <property type="project" value="InterPro"/>
</dbReference>
<feature type="compositionally biased region" description="Basic and acidic residues" evidence="10">
    <location>
        <begin position="1"/>
        <end position="23"/>
    </location>
</feature>
<dbReference type="InterPro" id="IPR003661">
    <property type="entry name" value="HisK_dim/P_dom"/>
</dbReference>
<dbReference type="InterPro" id="IPR003018">
    <property type="entry name" value="GAF"/>
</dbReference>
<dbReference type="InterPro" id="IPR004358">
    <property type="entry name" value="Sig_transdc_His_kin-like_C"/>
</dbReference>
<keyword evidence="13" id="KW-1185">Reference proteome</keyword>
<evidence type="ECO:0000313" key="12">
    <source>
        <dbReference type="EMBL" id="GAT64594.1"/>
    </source>
</evidence>
<dbReference type="InterPro" id="IPR005467">
    <property type="entry name" value="His_kinase_dom"/>
</dbReference>
<organism evidence="12 13">
    <name type="scientific">Planomonospora sphaerica</name>
    <dbReference type="NCBI Taxonomy" id="161355"/>
    <lineage>
        <taxon>Bacteria</taxon>
        <taxon>Bacillati</taxon>
        <taxon>Actinomycetota</taxon>
        <taxon>Actinomycetes</taxon>
        <taxon>Streptosporangiales</taxon>
        <taxon>Streptosporangiaceae</taxon>
        <taxon>Planomonospora</taxon>
    </lineage>
</organism>
<feature type="domain" description="Histidine kinase" evidence="11">
    <location>
        <begin position="211"/>
        <end position="425"/>
    </location>
</feature>
<evidence type="ECO:0000256" key="1">
    <source>
        <dbReference type="ARBA" id="ARBA00000085"/>
    </source>
</evidence>
<keyword evidence="7 12" id="KW-0418">Kinase</keyword>
<reference evidence="13" key="2">
    <citation type="submission" date="2016-04" db="EMBL/GenBank/DDBJ databases">
        <title>Planomonospora sphaerica JCM9374 whole genome shotgun sequence.</title>
        <authorList>
            <person name="Suzuki T."/>
            <person name="Dohra H."/>
            <person name="Kodani S."/>
        </authorList>
    </citation>
    <scope>NUCLEOTIDE SEQUENCE [LARGE SCALE GENOMIC DNA]</scope>
    <source>
        <strain evidence="13">JCM 9374</strain>
    </source>
</reference>
<dbReference type="Pfam" id="PF01590">
    <property type="entry name" value="GAF"/>
    <property type="match status" value="1"/>
</dbReference>
<dbReference type="FunFam" id="3.30.565.10:FF:000006">
    <property type="entry name" value="Sensor histidine kinase WalK"/>
    <property type="match status" value="1"/>
</dbReference>
<evidence type="ECO:0000256" key="9">
    <source>
        <dbReference type="ARBA" id="ARBA00023136"/>
    </source>
</evidence>
<dbReference type="EC" id="2.7.13.3" evidence="4"/>
<dbReference type="OrthoDB" id="9150152at2"/>
<evidence type="ECO:0000259" key="11">
    <source>
        <dbReference type="PROSITE" id="PS50109"/>
    </source>
</evidence>
<evidence type="ECO:0000256" key="10">
    <source>
        <dbReference type="SAM" id="MobiDB-lite"/>
    </source>
</evidence>